<dbReference type="Proteomes" id="UP000295627">
    <property type="component" value="Unassembled WGS sequence"/>
</dbReference>
<feature type="domain" description="BON" evidence="1">
    <location>
        <begin position="23"/>
        <end position="90"/>
    </location>
</feature>
<dbReference type="PANTHER" id="PTHR34606">
    <property type="entry name" value="BON DOMAIN-CONTAINING PROTEIN"/>
    <property type="match status" value="1"/>
</dbReference>
<dbReference type="Gene3D" id="3.30.1340.30">
    <property type="match status" value="2"/>
</dbReference>
<name>A0A4R5PGP3_9MYCO</name>
<evidence type="ECO:0000313" key="3">
    <source>
        <dbReference type="Proteomes" id="UP000295627"/>
    </source>
</evidence>
<dbReference type="PROSITE" id="PS50914">
    <property type="entry name" value="BON"/>
    <property type="match status" value="2"/>
</dbReference>
<comment type="caution">
    <text evidence="2">The sequence shown here is derived from an EMBL/GenBank/DDBJ whole genome shotgun (WGS) entry which is preliminary data.</text>
</comment>
<evidence type="ECO:0000313" key="2">
    <source>
        <dbReference type="EMBL" id="TDH25865.1"/>
    </source>
</evidence>
<dbReference type="InterPro" id="IPR007055">
    <property type="entry name" value="BON_dom"/>
</dbReference>
<proteinExistence type="predicted"/>
<dbReference type="Pfam" id="PF04972">
    <property type="entry name" value="BON"/>
    <property type="match status" value="2"/>
</dbReference>
<dbReference type="InterPro" id="IPR014004">
    <property type="entry name" value="Transpt-assoc_nodulatn_dom_bac"/>
</dbReference>
<accession>A0A4R5PGP3</accession>
<feature type="domain" description="BON" evidence="1">
    <location>
        <begin position="93"/>
        <end position="161"/>
    </location>
</feature>
<protein>
    <submittedName>
        <fullName evidence="2">BON domain-containing protein</fullName>
    </submittedName>
</protein>
<gene>
    <name evidence="2" type="ORF">EJ571_00735</name>
</gene>
<dbReference type="EMBL" id="RXLR01000005">
    <property type="protein sequence ID" value="TDH25865.1"/>
    <property type="molecule type" value="Genomic_DNA"/>
</dbReference>
<organism evidence="2 3">
    <name type="scientific">Mycobacteroides franklinii</name>
    <dbReference type="NCBI Taxonomy" id="948102"/>
    <lineage>
        <taxon>Bacteria</taxon>
        <taxon>Bacillati</taxon>
        <taxon>Actinomycetota</taxon>
        <taxon>Actinomycetes</taxon>
        <taxon>Mycobacteriales</taxon>
        <taxon>Mycobacteriaceae</taxon>
        <taxon>Mycobacteroides</taxon>
    </lineage>
</organism>
<reference evidence="2 3" key="1">
    <citation type="journal article" date="2019" name="Sci. Rep.">
        <title>Extended insight into the Mycobacterium chelonae-abscessus complex through whole genome sequencing of Mycobacterium salmoniphilum outbreak and Mycobacterium salmoniphilum-like strains.</title>
        <authorList>
            <person name="Behra P.R.K."/>
            <person name="Das S."/>
            <person name="Pettersson B.M.F."/>
            <person name="Shirreff L."/>
            <person name="DuCote T."/>
            <person name="Jacobsson K.G."/>
            <person name="Ennis D.G."/>
            <person name="Kirsebom L.A."/>
        </authorList>
    </citation>
    <scope>NUCLEOTIDE SEQUENCE [LARGE SCALE GENOMIC DNA]</scope>
    <source>
        <strain evidence="2 3">DSM 45524</strain>
    </source>
</reference>
<dbReference type="PANTHER" id="PTHR34606:SF15">
    <property type="entry name" value="BON DOMAIN-CONTAINING PROTEIN"/>
    <property type="match status" value="1"/>
</dbReference>
<dbReference type="InterPro" id="IPR051686">
    <property type="entry name" value="Lipoprotein_DolP"/>
</dbReference>
<dbReference type="SMART" id="SM00749">
    <property type="entry name" value="BON"/>
    <property type="match status" value="1"/>
</dbReference>
<dbReference type="AlphaFoldDB" id="A0A4R5PGP3"/>
<sequence>MGVDCGFVSNDVHVHPPSALTVTETDIGKEVDRALKAAWNVPDMVQAEITGHHVTLTGQVQWDFQRQAAEHAIEHLRGVYSVTNRISLAARAAAHDTAQRIKNAIIRSAQLDAATINVDASGNKVTLTGTVRSWAEKRQAESAAWSSRHVTHVDNKITVLGL</sequence>
<evidence type="ECO:0000259" key="1">
    <source>
        <dbReference type="PROSITE" id="PS50914"/>
    </source>
</evidence>